<evidence type="ECO:0000256" key="3">
    <source>
        <dbReference type="SAM" id="MobiDB-lite"/>
    </source>
</evidence>
<proteinExistence type="predicted"/>
<keyword evidence="2" id="KW-0175">Coiled coil</keyword>
<dbReference type="EMBL" id="CP027666">
    <property type="protein sequence ID" value="AVO34826.1"/>
    <property type="molecule type" value="Genomic_DNA"/>
</dbReference>
<dbReference type="Pfam" id="PF00326">
    <property type="entry name" value="Peptidase_S9"/>
    <property type="match status" value="1"/>
</dbReference>
<dbReference type="RefSeq" id="WP_106703376.1">
    <property type="nucleotide sequence ID" value="NZ_CP027666.1"/>
</dbReference>
<name>A0A2S0MG73_9BURK</name>
<feature type="coiled-coil region" evidence="2">
    <location>
        <begin position="77"/>
        <end position="121"/>
    </location>
</feature>
<dbReference type="GO" id="GO:0006508">
    <property type="term" value="P:proteolysis"/>
    <property type="evidence" value="ECO:0007669"/>
    <property type="project" value="InterPro"/>
</dbReference>
<evidence type="ECO:0000256" key="4">
    <source>
        <dbReference type="SAM" id="Phobius"/>
    </source>
</evidence>
<dbReference type="GO" id="GO:0004177">
    <property type="term" value="F:aminopeptidase activity"/>
    <property type="evidence" value="ECO:0007669"/>
    <property type="project" value="UniProtKB-KW"/>
</dbReference>
<keyword evidence="4" id="KW-0472">Membrane</keyword>
<keyword evidence="6" id="KW-0031">Aminopeptidase</keyword>
<dbReference type="KEGG" id="otk:C6570_11745"/>
<dbReference type="OrthoDB" id="9805123at2"/>
<feature type="domain" description="Peptidase S9 prolyl oligopeptidase catalytic" evidence="5">
    <location>
        <begin position="205"/>
        <end position="310"/>
    </location>
</feature>
<dbReference type="PANTHER" id="PTHR22946:SF9">
    <property type="entry name" value="POLYKETIDE TRANSFERASE AF380"/>
    <property type="match status" value="1"/>
</dbReference>
<sequence>MLSSRYEWRSLSRLIAFALGGVMVVWMLWGMVGRMQRGAPGAERDQAVCYGNKLGTAAAREKAIDQGYAIDRSLDCISRASYVAMQAREEAQKAEQRRRTIDEELAARREAERAAQASERQTLSDVRRTFITQVHVANPQPQPLPKPPRTLYERSDYTSGPYTLAAYVTPSPRDRVLHPAIIWLTGGDSNTLGDFWVHGPAGNDQSAQAFRDAGVVMMFPTLRGGNTNPGQRELGLGEVDDVIAAAEHLAKLPYVDPRRIYLGGHSTGGTLALLVAQSTPRFAAVLALGPVGEMGDYGPSYARVDWRSLPPQELAVRSPGRWLDSIRSPTYLIEGQKPPGNLSSLTSMCQKAQAHPMVRCLSVPGHDHYSVVSAVARVAAAQIVVSTGEDFDLRVDQLTALPAPAPAPATATATATAPAASATPAADAER</sequence>
<dbReference type="InterPro" id="IPR001375">
    <property type="entry name" value="Peptidase_S9_cat"/>
</dbReference>
<dbReference type="GO" id="GO:0052689">
    <property type="term" value="F:carboxylic ester hydrolase activity"/>
    <property type="evidence" value="ECO:0007669"/>
    <property type="project" value="UniProtKB-ARBA"/>
</dbReference>
<evidence type="ECO:0000259" key="5">
    <source>
        <dbReference type="Pfam" id="PF00326"/>
    </source>
</evidence>
<organism evidence="6 7">
    <name type="scientific">Ottowia oryzae</name>
    <dbReference type="NCBI Taxonomy" id="2109914"/>
    <lineage>
        <taxon>Bacteria</taxon>
        <taxon>Pseudomonadati</taxon>
        <taxon>Pseudomonadota</taxon>
        <taxon>Betaproteobacteria</taxon>
        <taxon>Burkholderiales</taxon>
        <taxon>Comamonadaceae</taxon>
        <taxon>Ottowia</taxon>
    </lineage>
</organism>
<dbReference type="Gene3D" id="3.40.50.1820">
    <property type="entry name" value="alpha/beta hydrolase"/>
    <property type="match status" value="1"/>
</dbReference>
<dbReference type="SUPFAM" id="SSF53474">
    <property type="entry name" value="alpha/beta-Hydrolases"/>
    <property type="match status" value="1"/>
</dbReference>
<dbReference type="InterPro" id="IPR050261">
    <property type="entry name" value="FrsA_esterase"/>
</dbReference>
<protein>
    <submittedName>
        <fullName evidence="6">Dipeptidyl aminopeptidase</fullName>
    </submittedName>
</protein>
<feature type="transmembrane region" description="Helical" evidence="4">
    <location>
        <begin position="12"/>
        <end position="32"/>
    </location>
</feature>
<keyword evidence="4" id="KW-0812">Transmembrane</keyword>
<keyword evidence="1" id="KW-0378">Hydrolase</keyword>
<evidence type="ECO:0000313" key="7">
    <source>
        <dbReference type="Proteomes" id="UP000239709"/>
    </source>
</evidence>
<keyword evidence="7" id="KW-1185">Reference proteome</keyword>
<accession>A0A2S0MG73</accession>
<dbReference type="InterPro" id="IPR029058">
    <property type="entry name" value="AB_hydrolase_fold"/>
</dbReference>
<dbReference type="GO" id="GO:0008236">
    <property type="term" value="F:serine-type peptidase activity"/>
    <property type="evidence" value="ECO:0007669"/>
    <property type="project" value="InterPro"/>
</dbReference>
<feature type="region of interest" description="Disordered" evidence="3">
    <location>
        <begin position="404"/>
        <end position="430"/>
    </location>
</feature>
<reference evidence="6 7" key="1">
    <citation type="submission" date="2018-03" db="EMBL/GenBank/DDBJ databases">
        <title>Genome sequencing of Ottowia sp.</title>
        <authorList>
            <person name="Kim S.-J."/>
            <person name="Heo J."/>
            <person name="Kwon S.-W."/>
        </authorList>
    </citation>
    <scope>NUCLEOTIDE SEQUENCE [LARGE SCALE GENOMIC DNA]</scope>
    <source>
        <strain evidence="6 7">KADR8-3</strain>
    </source>
</reference>
<gene>
    <name evidence="6" type="ORF">C6570_11745</name>
</gene>
<dbReference type="Proteomes" id="UP000239709">
    <property type="component" value="Chromosome"/>
</dbReference>
<evidence type="ECO:0000256" key="2">
    <source>
        <dbReference type="SAM" id="Coils"/>
    </source>
</evidence>
<feature type="compositionally biased region" description="Low complexity" evidence="3">
    <location>
        <begin position="408"/>
        <end position="430"/>
    </location>
</feature>
<dbReference type="PANTHER" id="PTHR22946">
    <property type="entry name" value="DIENELACTONE HYDROLASE DOMAIN-CONTAINING PROTEIN-RELATED"/>
    <property type="match status" value="1"/>
</dbReference>
<dbReference type="AlphaFoldDB" id="A0A2S0MG73"/>
<evidence type="ECO:0000256" key="1">
    <source>
        <dbReference type="ARBA" id="ARBA00022801"/>
    </source>
</evidence>
<keyword evidence="4" id="KW-1133">Transmembrane helix</keyword>
<keyword evidence="6" id="KW-0645">Protease</keyword>
<evidence type="ECO:0000313" key="6">
    <source>
        <dbReference type="EMBL" id="AVO34826.1"/>
    </source>
</evidence>